<dbReference type="KEGG" id="tpla:ElP_34410"/>
<evidence type="ECO:0000256" key="7">
    <source>
        <dbReference type="SAM" id="Phobius"/>
    </source>
</evidence>
<keyword evidence="4 7" id="KW-0472">Membrane</keyword>
<feature type="region of interest" description="Disordered" evidence="6">
    <location>
        <begin position="233"/>
        <end position="254"/>
    </location>
</feature>
<sequence>MDFFDPREPASTWTHGAGFVLAVLGLLLLWRRSGGDPARRLALTIYGLCLAFCYAASTLNHGIDLPADRLAVWGRLDHIGIFLLIAGTYTPLAWGLMRGRWRWGTLASVWAVAAGTSALLALGLRMPIPLATGLYLGMGWGGIICYVELARVVSHRALRPLVIGGLSYSVGAVLNLLGWPVLWPGHFGAHELFHLFVIAGSLAHFHLVLTLVVPSGPGPRGVSHDLGAGVTTSASACPATPAHRHLTQAPEPSR</sequence>
<proteinExistence type="predicted"/>
<dbReference type="Pfam" id="PF03006">
    <property type="entry name" value="HlyIII"/>
    <property type="match status" value="1"/>
</dbReference>
<keyword evidence="5" id="KW-0862">Zinc</keyword>
<feature type="binding site" evidence="5">
    <location>
        <position position="61"/>
    </location>
    <ligand>
        <name>Zn(2+)</name>
        <dbReference type="ChEBI" id="CHEBI:29105"/>
    </ligand>
</feature>
<comment type="subcellular location">
    <subcellularLocation>
        <location evidence="1">Membrane</location>
        <topology evidence="1">Multi-pass membrane protein</topology>
    </subcellularLocation>
</comment>
<evidence type="ECO:0000256" key="1">
    <source>
        <dbReference type="ARBA" id="ARBA00004141"/>
    </source>
</evidence>
<feature type="transmembrane region" description="Helical" evidence="7">
    <location>
        <begin position="130"/>
        <end position="149"/>
    </location>
</feature>
<protein>
    <submittedName>
        <fullName evidence="8">Hemolysin-III related</fullName>
    </submittedName>
</protein>
<dbReference type="AlphaFoldDB" id="A0A518H3Y8"/>
<dbReference type="Proteomes" id="UP000317835">
    <property type="component" value="Chromosome"/>
</dbReference>
<evidence type="ECO:0000256" key="5">
    <source>
        <dbReference type="PIRSR" id="PIRSR604254-1"/>
    </source>
</evidence>
<accession>A0A518H3Y8</accession>
<feature type="transmembrane region" description="Helical" evidence="7">
    <location>
        <begin position="193"/>
        <end position="213"/>
    </location>
</feature>
<dbReference type="OrthoDB" id="9813689at2"/>
<reference evidence="8 9" key="1">
    <citation type="submission" date="2019-02" db="EMBL/GenBank/DDBJ databases">
        <title>Deep-cultivation of Planctomycetes and their phenomic and genomic characterization uncovers novel biology.</title>
        <authorList>
            <person name="Wiegand S."/>
            <person name="Jogler M."/>
            <person name="Boedeker C."/>
            <person name="Pinto D."/>
            <person name="Vollmers J."/>
            <person name="Rivas-Marin E."/>
            <person name="Kohn T."/>
            <person name="Peeters S.H."/>
            <person name="Heuer A."/>
            <person name="Rast P."/>
            <person name="Oberbeckmann S."/>
            <person name="Bunk B."/>
            <person name="Jeske O."/>
            <person name="Meyerdierks A."/>
            <person name="Storesund J.E."/>
            <person name="Kallscheuer N."/>
            <person name="Luecker S."/>
            <person name="Lage O.M."/>
            <person name="Pohl T."/>
            <person name="Merkel B.J."/>
            <person name="Hornburger P."/>
            <person name="Mueller R.-W."/>
            <person name="Bruemmer F."/>
            <person name="Labrenz M."/>
            <person name="Spormann A.M."/>
            <person name="Op den Camp H."/>
            <person name="Overmann J."/>
            <person name="Amann R."/>
            <person name="Jetten M.S.M."/>
            <person name="Mascher T."/>
            <person name="Medema M.H."/>
            <person name="Devos D.P."/>
            <person name="Kaster A.-K."/>
            <person name="Ovreas L."/>
            <person name="Rohde M."/>
            <person name="Galperin M.Y."/>
            <person name="Jogler C."/>
        </authorList>
    </citation>
    <scope>NUCLEOTIDE SEQUENCE [LARGE SCALE GENOMIC DNA]</scope>
    <source>
        <strain evidence="8 9">ElP</strain>
    </source>
</reference>
<dbReference type="EMBL" id="CP036426">
    <property type="protein sequence ID" value="QDV35538.1"/>
    <property type="molecule type" value="Genomic_DNA"/>
</dbReference>
<feature type="binding site" evidence="5">
    <location>
        <position position="194"/>
    </location>
    <ligand>
        <name>Zn(2+)</name>
        <dbReference type="ChEBI" id="CHEBI:29105"/>
    </ligand>
</feature>
<keyword evidence="3 7" id="KW-1133">Transmembrane helix</keyword>
<feature type="transmembrane region" description="Helical" evidence="7">
    <location>
        <begin position="79"/>
        <end position="96"/>
    </location>
</feature>
<evidence type="ECO:0000256" key="3">
    <source>
        <dbReference type="ARBA" id="ARBA00022989"/>
    </source>
</evidence>
<feature type="transmembrane region" description="Helical" evidence="7">
    <location>
        <begin position="12"/>
        <end position="29"/>
    </location>
</feature>
<dbReference type="RefSeq" id="WP_145271198.1">
    <property type="nucleotide sequence ID" value="NZ_CP036426.1"/>
</dbReference>
<keyword evidence="9" id="KW-1185">Reference proteome</keyword>
<evidence type="ECO:0000256" key="6">
    <source>
        <dbReference type="SAM" id="MobiDB-lite"/>
    </source>
</evidence>
<keyword evidence="5" id="KW-0479">Metal-binding</keyword>
<dbReference type="PANTHER" id="PTHR20855:SF3">
    <property type="entry name" value="LD03007P"/>
    <property type="match status" value="1"/>
</dbReference>
<dbReference type="InterPro" id="IPR004254">
    <property type="entry name" value="AdipoR/HlyIII-related"/>
</dbReference>
<feature type="binding site" evidence="5">
    <location>
        <position position="190"/>
    </location>
    <ligand>
        <name>Zn(2+)</name>
        <dbReference type="ChEBI" id="CHEBI:29105"/>
    </ligand>
</feature>
<evidence type="ECO:0000313" key="9">
    <source>
        <dbReference type="Proteomes" id="UP000317835"/>
    </source>
</evidence>
<organism evidence="8 9">
    <name type="scientific">Tautonia plasticadhaerens</name>
    <dbReference type="NCBI Taxonomy" id="2527974"/>
    <lineage>
        <taxon>Bacteria</taxon>
        <taxon>Pseudomonadati</taxon>
        <taxon>Planctomycetota</taxon>
        <taxon>Planctomycetia</taxon>
        <taxon>Isosphaerales</taxon>
        <taxon>Isosphaeraceae</taxon>
        <taxon>Tautonia</taxon>
    </lineage>
</organism>
<feature type="transmembrane region" description="Helical" evidence="7">
    <location>
        <begin position="103"/>
        <end position="124"/>
    </location>
</feature>
<feature type="transmembrane region" description="Helical" evidence="7">
    <location>
        <begin position="161"/>
        <end position="181"/>
    </location>
</feature>
<name>A0A518H3Y8_9BACT</name>
<feature type="transmembrane region" description="Helical" evidence="7">
    <location>
        <begin position="41"/>
        <end position="59"/>
    </location>
</feature>
<keyword evidence="2 7" id="KW-0812">Transmembrane</keyword>
<dbReference type="PANTHER" id="PTHR20855">
    <property type="entry name" value="ADIPOR/PROGESTIN RECEPTOR-RELATED"/>
    <property type="match status" value="1"/>
</dbReference>
<dbReference type="GO" id="GO:0046872">
    <property type="term" value="F:metal ion binding"/>
    <property type="evidence" value="ECO:0007669"/>
    <property type="project" value="UniProtKB-KW"/>
</dbReference>
<dbReference type="GO" id="GO:0016020">
    <property type="term" value="C:membrane"/>
    <property type="evidence" value="ECO:0007669"/>
    <property type="project" value="UniProtKB-SubCell"/>
</dbReference>
<evidence type="ECO:0000256" key="2">
    <source>
        <dbReference type="ARBA" id="ARBA00022692"/>
    </source>
</evidence>
<evidence type="ECO:0000256" key="4">
    <source>
        <dbReference type="ARBA" id="ARBA00023136"/>
    </source>
</evidence>
<gene>
    <name evidence="8" type="ORF">ElP_34410</name>
</gene>
<evidence type="ECO:0000313" key="8">
    <source>
        <dbReference type="EMBL" id="QDV35538.1"/>
    </source>
</evidence>